<dbReference type="InterPro" id="IPR002110">
    <property type="entry name" value="Ankyrin_rpt"/>
</dbReference>
<dbReference type="Pfam" id="PF14420">
    <property type="entry name" value="Clr5"/>
    <property type="match status" value="1"/>
</dbReference>
<evidence type="ECO:0000256" key="4">
    <source>
        <dbReference type="SAM" id="MobiDB-lite"/>
    </source>
</evidence>
<evidence type="ECO:0000256" key="1">
    <source>
        <dbReference type="ARBA" id="ARBA00022737"/>
    </source>
</evidence>
<gene>
    <name evidence="6" type="ORF">P154DRAFT_617360</name>
</gene>
<sequence>MSKRKRKDDTWEFHREELYRLYEVNSESLPPVMKHMESQYGFVKTKPQYERAFKSWGFKKRNISKNEWRYIDSRLLEREANGQHHSIVRFRGEAVPEAKIKKQRKNYTMTTFEQQRFLLKLSPGPATPLGLEIYTPPRLSPALDAGGCIPYRAMESGFGVVIPDNIRFLCAKRTPWHHFMHLLYTLNIPGSHNKVIETSIRAGSGQESLLVNSSSFEKKVEDLICKSSINFPGPNKTAIRPAVSDPTPYLPAHKNGSIDININECRDLSPLGKHLELLKHVVFLLSNNFDTWKIAPIVVELARESQNRQFLSQLMSYGSVTAEAVAEKLLIPAAKGKNFPLMISLLDLGVDVNYSDSEERSLLQYAIESCNENLVCILLERGARFWEKKDSDDDPPEDTLTLAVRMGNFNIVKQLLQQLEKSPEAMKTAFIHDPYTTAVYKGDVEILDLLISTNPQRFEVFRHKPWVLFETAAVFGDIGMLDALRAKGLDIHAKNHLNRGSPLVYALANNQVKTAEYLLQTGLDINAYGSGLVQVFDDYEDVGDVSSLAPIHCAIFTKEINISRHLIQKGANPNQPGIMFPIQLAAMVGNMEIVLLLLNAGANLNDVSLPSHFDYYSSWNIVNRDGANADKFFISKMHAIQIALEAGDRELFNLLLECGALLPTVPACYCSPPRKDDGGSHDLVCERVWNPLLNAAVGKNISLFCRILDVAIVEKKPWTTDRCLTTCIECLGWEFIDQMVEKEAFPPFPTYPRHVLFRCIEEGAEDRFKDILLYQELDPRDTDIALILAVSRKSESMVRLLLETGCWPDTCVECHLKDREMLPFVYPWYGQCSAFREALEMNDYPMIDLILRHYKINTNKAQEATFKKHIMQAYGIAIRWGNLYTIQVFPSGAGINNVLHQMTHEDFSYLYSDSSHGKVLYRSAVQSAANCKKYDMVNLLLNHEADPNIRDEGHGGFYLTHSCLQCASRDGDILLAKKLLDKGADVNAPPAKYHGATALQFAAIEGRFDIADLLIKTGADINAPAGYYEGRTAIEGAGEHGKVELVSYLLELGADVLGKNNINYKRTVYRAQNQGHHALARMIHKWKAEHDGLTDDSDEIEKIMATMKDFNLKHAEGYGSERTESSDEECGSESSDEDF</sequence>
<dbReference type="AlphaFoldDB" id="A0A6A5WSS5"/>
<dbReference type="PROSITE" id="PS50297">
    <property type="entry name" value="ANK_REP_REGION"/>
    <property type="match status" value="3"/>
</dbReference>
<feature type="repeat" description="ANK" evidence="3">
    <location>
        <begin position="994"/>
        <end position="1026"/>
    </location>
</feature>
<dbReference type="SMART" id="SM00248">
    <property type="entry name" value="ANK"/>
    <property type="match status" value="13"/>
</dbReference>
<dbReference type="InterPro" id="IPR025676">
    <property type="entry name" value="Clr5_dom"/>
</dbReference>
<dbReference type="PROSITE" id="PS50088">
    <property type="entry name" value="ANK_REPEAT"/>
    <property type="match status" value="4"/>
</dbReference>
<feature type="domain" description="Clr5" evidence="5">
    <location>
        <begin position="8"/>
        <end position="60"/>
    </location>
</feature>
<keyword evidence="1" id="KW-0677">Repeat</keyword>
<dbReference type="PANTHER" id="PTHR24198">
    <property type="entry name" value="ANKYRIN REPEAT AND PROTEIN KINASE DOMAIN-CONTAINING PROTEIN"/>
    <property type="match status" value="1"/>
</dbReference>
<protein>
    <submittedName>
        <fullName evidence="6">Ankyrin</fullName>
    </submittedName>
</protein>
<evidence type="ECO:0000256" key="2">
    <source>
        <dbReference type="ARBA" id="ARBA00023043"/>
    </source>
</evidence>
<keyword evidence="7" id="KW-1185">Reference proteome</keyword>
<reference evidence="6" key="1">
    <citation type="journal article" date="2020" name="Stud. Mycol.">
        <title>101 Dothideomycetes genomes: a test case for predicting lifestyles and emergence of pathogens.</title>
        <authorList>
            <person name="Haridas S."/>
            <person name="Albert R."/>
            <person name="Binder M."/>
            <person name="Bloem J."/>
            <person name="Labutti K."/>
            <person name="Salamov A."/>
            <person name="Andreopoulos B."/>
            <person name="Baker S."/>
            <person name="Barry K."/>
            <person name="Bills G."/>
            <person name="Bluhm B."/>
            <person name="Cannon C."/>
            <person name="Castanera R."/>
            <person name="Culley D."/>
            <person name="Daum C."/>
            <person name="Ezra D."/>
            <person name="Gonzalez J."/>
            <person name="Henrissat B."/>
            <person name="Kuo A."/>
            <person name="Liang C."/>
            <person name="Lipzen A."/>
            <person name="Lutzoni F."/>
            <person name="Magnuson J."/>
            <person name="Mondo S."/>
            <person name="Nolan M."/>
            <person name="Ohm R."/>
            <person name="Pangilinan J."/>
            <person name="Park H.-J."/>
            <person name="Ramirez L."/>
            <person name="Alfaro M."/>
            <person name="Sun H."/>
            <person name="Tritt A."/>
            <person name="Yoshinaga Y."/>
            <person name="Zwiers L.-H."/>
            <person name="Turgeon B."/>
            <person name="Goodwin S."/>
            <person name="Spatafora J."/>
            <person name="Crous P."/>
            <person name="Grigoriev I."/>
        </authorList>
    </citation>
    <scope>NUCLEOTIDE SEQUENCE</scope>
    <source>
        <strain evidence="6">CBS 123094</strain>
    </source>
</reference>
<dbReference type="OrthoDB" id="539213at2759"/>
<dbReference type="Gene3D" id="1.25.40.20">
    <property type="entry name" value="Ankyrin repeat-containing domain"/>
    <property type="match status" value="4"/>
</dbReference>
<organism evidence="6 7">
    <name type="scientific">Amniculicola lignicola CBS 123094</name>
    <dbReference type="NCBI Taxonomy" id="1392246"/>
    <lineage>
        <taxon>Eukaryota</taxon>
        <taxon>Fungi</taxon>
        <taxon>Dikarya</taxon>
        <taxon>Ascomycota</taxon>
        <taxon>Pezizomycotina</taxon>
        <taxon>Dothideomycetes</taxon>
        <taxon>Pleosporomycetidae</taxon>
        <taxon>Pleosporales</taxon>
        <taxon>Amniculicolaceae</taxon>
        <taxon>Amniculicola</taxon>
    </lineage>
</organism>
<dbReference type="Proteomes" id="UP000799779">
    <property type="component" value="Unassembled WGS sequence"/>
</dbReference>
<feature type="repeat" description="ANK" evidence="3">
    <location>
        <begin position="1029"/>
        <end position="1061"/>
    </location>
</feature>
<keyword evidence="2 3" id="KW-0040">ANK repeat</keyword>
<accession>A0A6A5WSS5</accession>
<feature type="repeat" description="ANK" evidence="3">
    <location>
        <begin position="581"/>
        <end position="609"/>
    </location>
</feature>
<evidence type="ECO:0000313" key="7">
    <source>
        <dbReference type="Proteomes" id="UP000799779"/>
    </source>
</evidence>
<evidence type="ECO:0000256" key="3">
    <source>
        <dbReference type="PROSITE-ProRule" id="PRU00023"/>
    </source>
</evidence>
<dbReference type="SUPFAM" id="SSF48403">
    <property type="entry name" value="Ankyrin repeat"/>
    <property type="match status" value="3"/>
</dbReference>
<evidence type="ECO:0000313" key="6">
    <source>
        <dbReference type="EMBL" id="KAF2004118.1"/>
    </source>
</evidence>
<proteinExistence type="predicted"/>
<evidence type="ECO:0000259" key="5">
    <source>
        <dbReference type="Pfam" id="PF14420"/>
    </source>
</evidence>
<dbReference type="Pfam" id="PF00023">
    <property type="entry name" value="Ank"/>
    <property type="match status" value="1"/>
</dbReference>
<name>A0A6A5WSS5_9PLEO</name>
<dbReference type="EMBL" id="ML977569">
    <property type="protein sequence ID" value="KAF2004118.1"/>
    <property type="molecule type" value="Genomic_DNA"/>
</dbReference>
<dbReference type="InterPro" id="IPR036770">
    <property type="entry name" value="Ankyrin_rpt-contain_sf"/>
</dbReference>
<dbReference type="Pfam" id="PF12796">
    <property type="entry name" value="Ank_2"/>
    <property type="match status" value="1"/>
</dbReference>
<feature type="compositionally biased region" description="Acidic residues" evidence="4">
    <location>
        <begin position="1126"/>
        <end position="1139"/>
    </location>
</feature>
<feature type="repeat" description="ANK" evidence="3">
    <location>
        <begin position="498"/>
        <end position="530"/>
    </location>
</feature>
<feature type="region of interest" description="Disordered" evidence="4">
    <location>
        <begin position="1115"/>
        <end position="1139"/>
    </location>
</feature>
<dbReference type="PANTHER" id="PTHR24198:SF165">
    <property type="entry name" value="ANKYRIN REPEAT-CONTAINING PROTEIN-RELATED"/>
    <property type="match status" value="1"/>
</dbReference>
<feature type="compositionally biased region" description="Basic and acidic residues" evidence="4">
    <location>
        <begin position="1115"/>
        <end position="1125"/>
    </location>
</feature>